<gene>
    <name evidence="2" type="ORF">BDK51DRAFT_32257</name>
</gene>
<feature type="chain" id="PRO_5020263028" evidence="1">
    <location>
        <begin position="20"/>
        <end position="286"/>
    </location>
</feature>
<name>A0A4P9WLN6_9FUNG</name>
<accession>A0A4P9WLN6</accession>
<evidence type="ECO:0000313" key="3">
    <source>
        <dbReference type="Proteomes" id="UP000269721"/>
    </source>
</evidence>
<dbReference type="AlphaFoldDB" id="A0A4P9WLN6"/>
<sequence>MKLMLFVLIVALISMMVQVDDWFLRSESPPSTTHALPLLLELLYPSPGPWQAGQDIYTSGEGVGIVFAQPSANSQPHVLSSSEFLSVKQADPFERGTFQNGGSTYCKKDEKLLPDTVNAMCEELTLGSLWMSVPSGIAHCVRTTRGPQGQQMTTTTVALPPLTDCSYGSSRSHSECSGHTSFAAAVEAGNNTTRPCPLDSLNEKHHRGLVMTLVKFVGHDNSFYTVAKLMVKMEHNLKQYIPPLPPPPPPGATKPAPLPALTNREMAEIFQVYHTSAAKTWGRQKP</sequence>
<proteinExistence type="predicted"/>
<keyword evidence="1" id="KW-0732">Signal</keyword>
<evidence type="ECO:0000313" key="2">
    <source>
        <dbReference type="EMBL" id="RKO93961.1"/>
    </source>
</evidence>
<evidence type="ECO:0000256" key="1">
    <source>
        <dbReference type="SAM" id="SignalP"/>
    </source>
</evidence>
<organism evidence="2 3">
    <name type="scientific">Blyttiomyces helicus</name>
    <dbReference type="NCBI Taxonomy" id="388810"/>
    <lineage>
        <taxon>Eukaryota</taxon>
        <taxon>Fungi</taxon>
        <taxon>Fungi incertae sedis</taxon>
        <taxon>Chytridiomycota</taxon>
        <taxon>Chytridiomycota incertae sedis</taxon>
        <taxon>Chytridiomycetes</taxon>
        <taxon>Chytridiomycetes incertae sedis</taxon>
        <taxon>Blyttiomyces</taxon>
    </lineage>
</organism>
<reference evidence="3" key="1">
    <citation type="journal article" date="2018" name="Nat. Microbiol.">
        <title>Leveraging single-cell genomics to expand the fungal tree of life.</title>
        <authorList>
            <person name="Ahrendt S.R."/>
            <person name="Quandt C.A."/>
            <person name="Ciobanu D."/>
            <person name="Clum A."/>
            <person name="Salamov A."/>
            <person name="Andreopoulos B."/>
            <person name="Cheng J.F."/>
            <person name="Woyke T."/>
            <person name="Pelin A."/>
            <person name="Henrissat B."/>
            <person name="Reynolds N.K."/>
            <person name="Benny G.L."/>
            <person name="Smith M.E."/>
            <person name="James T.Y."/>
            <person name="Grigoriev I.V."/>
        </authorList>
    </citation>
    <scope>NUCLEOTIDE SEQUENCE [LARGE SCALE GENOMIC DNA]</scope>
</reference>
<dbReference type="Proteomes" id="UP000269721">
    <property type="component" value="Unassembled WGS sequence"/>
</dbReference>
<keyword evidence="3" id="KW-1185">Reference proteome</keyword>
<feature type="signal peptide" evidence="1">
    <location>
        <begin position="1"/>
        <end position="19"/>
    </location>
</feature>
<protein>
    <submittedName>
        <fullName evidence="2">Uncharacterized protein</fullName>
    </submittedName>
</protein>
<dbReference type="EMBL" id="KZ994057">
    <property type="protein sequence ID" value="RKO93961.1"/>
    <property type="molecule type" value="Genomic_DNA"/>
</dbReference>